<dbReference type="InterPro" id="IPR011701">
    <property type="entry name" value="MFS"/>
</dbReference>
<evidence type="ECO:0000256" key="7">
    <source>
        <dbReference type="SAM" id="Phobius"/>
    </source>
</evidence>
<dbReference type="PROSITE" id="PS50850">
    <property type="entry name" value="MFS"/>
    <property type="match status" value="1"/>
</dbReference>
<dbReference type="Pfam" id="PF07690">
    <property type="entry name" value="MFS_1"/>
    <property type="match status" value="1"/>
</dbReference>
<feature type="transmembrane region" description="Helical" evidence="7">
    <location>
        <begin position="260"/>
        <end position="281"/>
    </location>
</feature>
<accession>A0A6S6QWS0</accession>
<dbReference type="EMBL" id="AP023361">
    <property type="protein sequence ID" value="BCJ90978.1"/>
    <property type="molecule type" value="Genomic_DNA"/>
</dbReference>
<dbReference type="InterPro" id="IPR020846">
    <property type="entry name" value="MFS_dom"/>
</dbReference>
<keyword evidence="4 7" id="KW-0812">Transmembrane</keyword>
<keyword evidence="6 7" id="KW-0472">Membrane</keyword>
<dbReference type="GO" id="GO:0022857">
    <property type="term" value="F:transmembrane transporter activity"/>
    <property type="evidence" value="ECO:0007669"/>
    <property type="project" value="InterPro"/>
</dbReference>
<feature type="transmembrane region" description="Helical" evidence="7">
    <location>
        <begin position="21"/>
        <end position="44"/>
    </location>
</feature>
<feature type="transmembrane region" description="Helical" evidence="7">
    <location>
        <begin position="316"/>
        <end position="335"/>
    </location>
</feature>
<keyword evidence="3" id="KW-1003">Cell membrane</keyword>
<evidence type="ECO:0000256" key="3">
    <source>
        <dbReference type="ARBA" id="ARBA00022475"/>
    </source>
</evidence>
<gene>
    <name evidence="9" type="ORF">IZ6_17130</name>
</gene>
<sequence>MRTAAVSQRKISAAKAVYYRLLAGQVLALLGTGIATVGLALLAYDLAGDNAGAVLGTALSIKMMAYVVVTPLASVFAERLPRRATLVALDLIRAGVALSLPFVTRVWEIYLLIFVFQAASATFTPVFQALIPDLLQDRREYARALSLSRLAVELENVASPLIAGLLLLFVSLFGLFVSAVAGFLLSAAIIVWLNLPEATHRVRGGRWQRAAHGLRMFLAVPRLRGLTALNIAVAAATAMVIVNTVVIVQGEFGLNERAVAFALTVFGAGSVTGALLFISLIERADDRLMMMAGGLVAGAGLFAGLGVSGFVALQPVWFFLGVGCALAQTPAGVLICRSSREGDRHLLYATQFALFHLCLLAAYPLAGWIGAEISVAAAFTTLGLIAAFSVILALRLWPPGDGLVPAAQNTDRRTR</sequence>
<dbReference type="PANTHER" id="PTHR43266">
    <property type="entry name" value="MACROLIDE-EFFLUX PROTEIN"/>
    <property type="match status" value="1"/>
</dbReference>
<evidence type="ECO:0000256" key="4">
    <source>
        <dbReference type="ARBA" id="ARBA00022692"/>
    </source>
</evidence>
<feature type="transmembrane region" description="Helical" evidence="7">
    <location>
        <begin position="50"/>
        <end position="77"/>
    </location>
</feature>
<name>A0A6S6QWS0_9HYPH</name>
<reference evidence="9 10" key="1">
    <citation type="submission" date="2020-08" db="EMBL/GenBank/DDBJ databases">
        <title>Genome sequence of Rhizobiales bacterium strain IZ6.</title>
        <authorList>
            <person name="Nakai R."/>
            <person name="Naganuma T."/>
        </authorList>
    </citation>
    <scope>NUCLEOTIDE SEQUENCE [LARGE SCALE GENOMIC DNA]</scope>
    <source>
        <strain evidence="9 10">IZ6</strain>
    </source>
</reference>
<evidence type="ECO:0000313" key="9">
    <source>
        <dbReference type="EMBL" id="BCJ90978.1"/>
    </source>
</evidence>
<feature type="transmembrane region" description="Helical" evidence="7">
    <location>
        <begin position="225"/>
        <end position="248"/>
    </location>
</feature>
<dbReference type="CDD" id="cd06173">
    <property type="entry name" value="MFS_MefA_like"/>
    <property type="match status" value="1"/>
</dbReference>
<keyword evidence="2" id="KW-0813">Transport</keyword>
<keyword evidence="10" id="KW-1185">Reference proteome</keyword>
<feature type="transmembrane region" description="Helical" evidence="7">
    <location>
        <begin position="288"/>
        <end position="310"/>
    </location>
</feature>
<comment type="subcellular location">
    <subcellularLocation>
        <location evidence="1">Cell membrane</location>
        <topology evidence="1">Multi-pass membrane protein</topology>
    </subcellularLocation>
</comment>
<feature type="transmembrane region" description="Helical" evidence="7">
    <location>
        <begin position="375"/>
        <end position="394"/>
    </location>
</feature>
<evidence type="ECO:0000256" key="1">
    <source>
        <dbReference type="ARBA" id="ARBA00004651"/>
    </source>
</evidence>
<dbReference type="Gene3D" id="1.20.1250.20">
    <property type="entry name" value="MFS general substrate transporter like domains"/>
    <property type="match status" value="1"/>
</dbReference>
<feature type="domain" description="Major facilitator superfamily (MFS) profile" evidence="8">
    <location>
        <begin position="17"/>
        <end position="401"/>
    </location>
</feature>
<dbReference type="Proteomes" id="UP000515317">
    <property type="component" value="Chromosome"/>
</dbReference>
<evidence type="ECO:0000256" key="6">
    <source>
        <dbReference type="ARBA" id="ARBA00023136"/>
    </source>
</evidence>
<dbReference type="PANTHER" id="PTHR43266:SF2">
    <property type="entry name" value="MAJOR FACILITATOR SUPERFAMILY (MFS) PROFILE DOMAIN-CONTAINING PROTEIN"/>
    <property type="match status" value="1"/>
</dbReference>
<dbReference type="AlphaFoldDB" id="A0A6S6QWS0"/>
<dbReference type="GO" id="GO:0005886">
    <property type="term" value="C:plasma membrane"/>
    <property type="evidence" value="ECO:0007669"/>
    <property type="project" value="UniProtKB-SubCell"/>
</dbReference>
<feature type="transmembrane region" description="Helical" evidence="7">
    <location>
        <begin position="347"/>
        <end position="369"/>
    </location>
</feature>
<protein>
    <submittedName>
        <fullName evidence="9">MFS transporter</fullName>
    </submittedName>
</protein>
<keyword evidence="5 7" id="KW-1133">Transmembrane helix</keyword>
<organism evidence="9 10">
    <name type="scientific">Terrihabitans soli</name>
    <dbReference type="NCBI Taxonomy" id="708113"/>
    <lineage>
        <taxon>Bacteria</taxon>
        <taxon>Pseudomonadati</taxon>
        <taxon>Pseudomonadota</taxon>
        <taxon>Alphaproteobacteria</taxon>
        <taxon>Hyphomicrobiales</taxon>
        <taxon>Terrihabitans</taxon>
    </lineage>
</organism>
<evidence type="ECO:0000256" key="2">
    <source>
        <dbReference type="ARBA" id="ARBA00022448"/>
    </source>
</evidence>
<dbReference type="InterPro" id="IPR036259">
    <property type="entry name" value="MFS_trans_sf"/>
</dbReference>
<dbReference type="KEGG" id="tso:IZ6_17130"/>
<dbReference type="SUPFAM" id="SSF103473">
    <property type="entry name" value="MFS general substrate transporter"/>
    <property type="match status" value="1"/>
</dbReference>
<proteinExistence type="predicted"/>
<feature type="transmembrane region" description="Helical" evidence="7">
    <location>
        <begin position="175"/>
        <end position="195"/>
    </location>
</feature>
<evidence type="ECO:0000259" key="8">
    <source>
        <dbReference type="PROSITE" id="PS50850"/>
    </source>
</evidence>
<feature type="transmembrane region" description="Helical" evidence="7">
    <location>
        <begin position="109"/>
        <end position="130"/>
    </location>
</feature>
<evidence type="ECO:0000256" key="5">
    <source>
        <dbReference type="ARBA" id="ARBA00022989"/>
    </source>
</evidence>
<evidence type="ECO:0000313" key="10">
    <source>
        <dbReference type="Proteomes" id="UP000515317"/>
    </source>
</evidence>
<dbReference type="RefSeq" id="WP_222874662.1">
    <property type="nucleotide sequence ID" value="NZ_AP023361.1"/>
</dbReference>